<comment type="catalytic activity">
    <reaction evidence="1">
        <text>Release of any N-terminal amino acid, including proline, that is linked to proline, even from a dipeptide or tripeptide.</text>
        <dbReference type="EC" id="3.4.11.9"/>
    </reaction>
</comment>
<comment type="caution">
    <text evidence="14">The sequence shown here is derived from an EMBL/GenBank/DDBJ whole genome shotgun (WGS) entry which is preliminary data.</text>
</comment>
<dbReference type="Gene3D" id="3.40.350.10">
    <property type="entry name" value="Creatinase/prolidase N-terminal domain"/>
    <property type="match status" value="1"/>
</dbReference>
<proteinExistence type="inferred from homology"/>
<evidence type="ECO:0000256" key="1">
    <source>
        <dbReference type="ARBA" id="ARBA00001424"/>
    </source>
</evidence>
<keyword evidence="8" id="KW-0479">Metal-binding</keyword>
<comment type="cofactor">
    <cofactor evidence="2">
        <name>Mn(2+)</name>
        <dbReference type="ChEBI" id="CHEBI:29035"/>
    </cofactor>
</comment>
<evidence type="ECO:0000256" key="3">
    <source>
        <dbReference type="ARBA" id="ARBA00002443"/>
    </source>
</evidence>
<gene>
    <name evidence="14" type="ORF">XA68_16932</name>
</gene>
<dbReference type="InterPro" id="IPR029149">
    <property type="entry name" value="Creatin/AminoP/Spt16_N"/>
</dbReference>
<organism evidence="14 15">
    <name type="scientific">Ophiocordyceps unilateralis</name>
    <name type="common">Zombie-ant fungus</name>
    <name type="synonym">Torrubia unilateralis</name>
    <dbReference type="NCBI Taxonomy" id="268505"/>
    <lineage>
        <taxon>Eukaryota</taxon>
        <taxon>Fungi</taxon>
        <taxon>Dikarya</taxon>
        <taxon>Ascomycota</taxon>
        <taxon>Pezizomycotina</taxon>
        <taxon>Sordariomycetes</taxon>
        <taxon>Hypocreomycetidae</taxon>
        <taxon>Hypocreales</taxon>
        <taxon>Ophiocordycipitaceae</taxon>
        <taxon>Ophiocordyceps</taxon>
    </lineage>
</organism>
<feature type="domain" description="Aminopeptidase P N-terminal" evidence="13">
    <location>
        <begin position="12"/>
        <end position="149"/>
    </location>
</feature>
<keyword evidence="15" id="KW-1185">Reference proteome</keyword>
<keyword evidence="9" id="KW-0378">Hydrolase</keyword>
<dbReference type="OrthoDB" id="10261878at2759"/>
<dbReference type="PANTHER" id="PTHR43226">
    <property type="entry name" value="XAA-PRO AMINOPEPTIDASE 3"/>
    <property type="match status" value="1"/>
</dbReference>
<keyword evidence="6" id="KW-0031">Aminopeptidase</keyword>
<dbReference type="CDD" id="cd01087">
    <property type="entry name" value="Prolidase"/>
    <property type="match status" value="1"/>
</dbReference>
<evidence type="ECO:0000256" key="12">
    <source>
        <dbReference type="ARBA" id="ARBA00030849"/>
    </source>
</evidence>
<dbReference type="EMBL" id="LAZP02000064">
    <property type="protein sequence ID" value="PFH61582.1"/>
    <property type="molecule type" value="Genomic_DNA"/>
</dbReference>
<dbReference type="EC" id="3.4.11.9" evidence="5"/>
<evidence type="ECO:0000256" key="2">
    <source>
        <dbReference type="ARBA" id="ARBA00001936"/>
    </source>
</evidence>
<dbReference type="Gene3D" id="3.90.230.10">
    <property type="entry name" value="Creatinase/methionine aminopeptidase superfamily"/>
    <property type="match status" value="1"/>
</dbReference>
<evidence type="ECO:0000259" key="13">
    <source>
        <dbReference type="SMART" id="SM01011"/>
    </source>
</evidence>
<dbReference type="Proteomes" id="UP000037136">
    <property type="component" value="Unassembled WGS sequence"/>
</dbReference>
<dbReference type="STRING" id="268505.A0A2A9PL13"/>
<dbReference type="InterPro" id="IPR052433">
    <property type="entry name" value="X-Pro_dipept-like"/>
</dbReference>
<evidence type="ECO:0000313" key="15">
    <source>
        <dbReference type="Proteomes" id="UP000037136"/>
    </source>
</evidence>
<comment type="similarity">
    <text evidence="4">Belongs to the peptidase M24B family.</text>
</comment>
<evidence type="ECO:0000256" key="5">
    <source>
        <dbReference type="ARBA" id="ARBA00012574"/>
    </source>
</evidence>
<evidence type="ECO:0000256" key="10">
    <source>
        <dbReference type="ARBA" id="ARBA00023049"/>
    </source>
</evidence>
<dbReference type="AlphaFoldDB" id="A0A2A9PL13"/>
<dbReference type="SMART" id="SM01011">
    <property type="entry name" value="AMP_N"/>
    <property type="match status" value="1"/>
</dbReference>
<evidence type="ECO:0000256" key="7">
    <source>
        <dbReference type="ARBA" id="ARBA00022670"/>
    </source>
</evidence>
<evidence type="ECO:0000256" key="9">
    <source>
        <dbReference type="ARBA" id="ARBA00022801"/>
    </source>
</evidence>
<dbReference type="GO" id="GO:0030145">
    <property type="term" value="F:manganese ion binding"/>
    <property type="evidence" value="ECO:0007669"/>
    <property type="project" value="InterPro"/>
</dbReference>
<dbReference type="Pfam" id="PF05195">
    <property type="entry name" value="AMP_N"/>
    <property type="match status" value="1"/>
</dbReference>
<dbReference type="InterPro" id="IPR007865">
    <property type="entry name" value="Aminopep_P_N"/>
</dbReference>
<name>A0A2A9PL13_OPHUN</name>
<evidence type="ECO:0000256" key="4">
    <source>
        <dbReference type="ARBA" id="ARBA00008766"/>
    </source>
</evidence>
<dbReference type="Pfam" id="PF00557">
    <property type="entry name" value="Peptidase_M24"/>
    <property type="match status" value="1"/>
</dbReference>
<comment type="function">
    <text evidence="3">Catalyzes the removal of a penultimate prolyl residue from the N-termini of peptides.</text>
</comment>
<reference evidence="14 15" key="1">
    <citation type="journal article" date="2015" name="BMC Genomics">
        <title>Gene expression during zombie ant biting behavior reflects the complexity underlying fungal parasitic behavioral manipulation.</title>
        <authorList>
            <person name="de Bekker C."/>
            <person name="Ohm R.A."/>
            <person name="Loreto R.G."/>
            <person name="Sebastian A."/>
            <person name="Albert I."/>
            <person name="Merrow M."/>
            <person name="Brachmann A."/>
            <person name="Hughes D.P."/>
        </authorList>
    </citation>
    <scope>NUCLEOTIDE SEQUENCE [LARGE SCALE GENOMIC DNA]</scope>
    <source>
        <strain evidence="14 15">SC16a</strain>
    </source>
</reference>
<protein>
    <recommendedName>
        <fullName evidence="5">Xaa-Pro aminopeptidase</fullName>
        <ecNumber evidence="5">3.4.11.9</ecNumber>
    </recommendedName>
    <alternativeName>
        <fullName evidence="12">Aminoacylproline aminopeptidase</fullName>
    </alternativeName>
</protein>
<reference evidence="14 15" key="2">
    <citation type="journal article" date="2017" name="Sci. Rep.">
        <title>Ant-infecting Ophiocordyceps genomes reveal a high diversity of potential behavioral manipulation genes and a possible major role for enterotoxins.</title>
        <authorList>
            <person name="de Bekker C."/>
            <person name="Ohm R.A."/>
            <person name="Evans H.C."/>
            <person name="Brachmann A."/>
            <person name="Hughes D.P."/>
        </authorList>
    </citation>
    <scope>NUCLEOTIDE SEQUENCE [LARGE SCALE GENOMIC DNA]</scope>
    <source>
        <strain evidence="14 15">SC16a</strain>
    </source>
</reference>
<dbReference type="GO" id="GO:0006508">
    <property type="term" value="P:proteolysis"/>
    <property type="evidence" value="ECO:0007669"/>
    <property type="project" value="UniProtKB-KW"/>
</dbReference>
<dbReference type="PANTHER" id="PTHR43226:SF1">
    <property type="entry name" value="XAA-PRO DIPEPTIDASE"/>
    <property type="match status" value="1"/>
</dbReference>
<dbReference type="InterPro" id="IPR036005">
    <property type="entry name" value="Creatinase/aminopeptidase-like"/>
</dbReference>
<keyword evidence="7" id="KW-0645">Protease</keyword>
<dbReference type="SUPFAM" id="SSF53092">
    <property type="entry name" value="Creatinase/prolidase N-terminal domain"/>
    <property type="match status" value="1"/>
</dbReference>
<keyword evidence="11" id="KW-0464">Manganese</keyword>
<dbReference type="SUPFAM" id="SSF55920">
    <property type="entry name" value="Creatinase/aminopeptidase"/>
    <property type="match status" value="1"/>
</dbReference>
<evidence type="ECO:0000313" key="14">
    <source>
        <dbReference type="EMBL" id="PFH61582.1"/>
    </source>
</evidence>
<evidence type="ECO:0000256" key="11">
    <source>
        <dbReference type="ARBA" id="ARBA00023211"/>
    </source>
</evidence>
<accession>A0A2A9PL13</accession>
<dbReference type="InterPro" id="IPR000994">
    <property type="entry name" value="Pept_M24"/>
</dbReference>
<keyword evidence="10" id="KW-0482">Metalloprotease</keyword>
<dbReference type="GO" id="GO:0070006">
    <property type="term" value="F:metalloaminopeptidase activity"/>
    <property type="evidence" value="ECO:0007669"/>
    <property type="project" value="InterPro"/>
</dbReference>
<evidence type="ECO:0000256" key="6">
    <source>
        <dbReference type="ARBA" id="ARBA00022438"/>
    </source>
</evidence>
<sequence length="463" mass="50972">MTDFETALKAKYPAKAHARRIVELLRDTIPDLGGVLYLEGRATRMQEDNDSPEPFRQRRHFYYLTGCNLADCRFAYDIAADHSVLFIPPVDPDDVLWSGLPVSAEEALGRYDVDEVCYTTDVNATLARLAGQQKTAKGTAFAMAGHVSDSVTFLEFDATDVTALKSAIDRARVVKDAHEVAMMRKANHISGLAHAAVVRRARHAELERELEAVFLERCVALGAREMAYHPILAAGRAAATLHYVDNDARLGGKLNLLIDAGAEWDNYASDITRTFPLSGSFTKESRAIYDIVLNMQTECIGLVKAGALWDDIHLHAHKVAIDGLLSLGLLKGDAREILEARTSAAFFPHGLGHYLGMDTHDVGGNPDRNDKDVLFRYLRLRGQIPAGSVVTVEPGIYFCEFIIKPYLDHPVHGQYIDRAVLDRYWDVGGVRIEDNVLVTAGGCENLTTAIKEPGEVEALVSQG</sequence>
<evidence type="ECO:0000256" key="8">
    <source>
        <dbReference type="ARBA" id="ARBA00022723"/>
    </source>
</evidence>